<gene>
    <name evidence="1" type="ORF">OQZ29_17555</name>
</gene>
<dbReference type="EMBL" id="JAPJUH010000005">
    <property type="protein sequence ID" value="MCX3266568.1"/>
    <property type="molecule type" value="Genomic_DNA"/>
</dbReference>
<evidence type="ECO:0000313" key="1">
    <source>
        <dbReference type="EMBL" id="MCX3266568.1"/>
    </source>
</evidence>
<keyword evidence="2" id="KW-1185">Reference proteome</keyword>
<sequence length="154" mass="17825">MHQDIIIGRVFSQNNPEQARDIVTQFRRTLTSPKYVEQIYNQVQEGFADESEENRKLIFIATCYQLFQPLSYLRKKEDGKASGKLPVGVRDEMQRVLQVNNPETINALKVYVEAPMLPNSNGVVRPFKQKVMSIVERFKCFSIHADDTQFKLSL</sequence>
<comment type="caution">
    <text evidence="1">The sequence shown here is derived from an EMBL/GenBank/DDBJ whole genome shotgun (WGS) entry which is preliminary data.</text>
</comment>
<dbReference type="Proteomes" id="UP001142592">
    <property type="component" value="Unassembled WGS sequence"/>
</dbReference>
<dbReference type="RefSeq" id="WP_010602574.1">
    <property type="nucleotide sequence ID" value="NZ_JAPJUH010000005.1"/>
</dbReference>
<name>A0A9X3DKI7_9SPHI</name>
<organism evidence="1 2">
    <name type="scientific">Pedobacter agri</name>
    <dbReference type="NCBI Taxonomy" id="454586"/>
    <lineage>
        <taxon>Bacteria</taxon>
        <taxon>Pseudomonadati</taxon>
        <taxon>Bacteroidota</taxon>
        <taxon>Sphingobacteriia</taxon>
        <taxon>Sphingobacteriales</taxon>
        <taxon>Sphingobacteriaceae</taxon>
        <taxon>Pedobacter</taxon>
    </lineage>
</organism>
<dbReference type="AlphaFoldDB" id="A0A9X3DKI7"/>
<proteinExistence type="predicted"/>
<protein>
    <submittedName>
        <fullName evidence="1">Uncharacterized protein</fullName>
    </submittedName>
</protein>
<reference evidence="1" key="1">
    <citation type="submission" date="2022-11" db="EMBL/GenBank/DDBJ databases">
        <authorList>
            <person name="Graham C."/>
            <person name="Newman J.D."/>
        </authorList>
    </citation>
    <scope>NUCLEOTIDE SEQUENCE</scope>
    <source>
        <strain evidence="1">DSM 19486</strain>
    </source>
</reference>
<accession>A0A9X3DKI7</accession>
<evidence type="ECO:0000313" key="2">
    <source>
        <dbReference type="Proteomes" id="UP001142592"/>
    </source>
</evidence>